<evidence type="ECO:0000256" key="1">
    <source>
        <dbReference type="ARBA" id="ARBA00000381"/>
    </source>
</evidence>
<dbReference type="SUPFAM" id="SSF55174">
    <property type="entry name" value="Alpha-L RNA-binding motif"/>
    <property type="match status" value="1"/>
</dbReference>
<dbReference type="GO" id="GO:0160141">
    <property type="term" value="F:23S rRNA pseudouridine(955/2504/2580) synthase activity"/>
    <property type="evidence" value="ECO:0007669"/>
    <property type="project" value="UniProtKB-EC"/>
</dbReference>
<dbReference type="PROSITE" id="PS50889">
    <property type="entry name" value="S4"/>
    <property type="match status" value="1"/>
</dbReference>
<dbReference type="InterPro" id="IPR020103">
    <property type="entry name" value="PsdUridine_synth_cat_dom_sf"/>
</dbReference>
<keyword evidence="12" id="KW-1185">Reference proteome</keyword>
<evidence type="ECO:0000259" key="10">
    <source>
        <dbReference type="SMART" id="SM00363"/>
    </source>
</evidence>
<comment type="caution">
    <text evidence="11">The sequence shown here is derived from an EMBL/GenBank/DDBJ whole genome shotgun (WGS) entry which is preliminary data.</text>
</comment>
<gene>
    <name evidence="11" type="primary">rluC</name>
    <name evidence="11" type="ORF">E3W66_03045</name>
</gene>
<evidence type="ECO:0000313" key="12">
    <source>
        <dbReference type="Proteomes" id="UP000298133"/>
    </source>
</evidence>
<dbReference type="SMART" id="SM00363">
    <property type="entry name" value="S4"/>
    <property type="match status" value="1"/>
</dbReference>
<reference evidence="11 12" key="1">
    <citation type="submission" date="2019-03" db="EMBL/GenBank/DDBJ databases">
        <title>Draft genome of Gammaproteobacteria bacterium LSUCC0057, a member of the SAR92 clade.</title>
        <authorList>
            <person name="Lanclos V.C."/>
            <person name="Doiron C."/>
            <person name="Henson M.W."/>
            <person name="Thrash J.C."/>
        </authorList>
    </citation>
    <scope>NUCLEOTIDE SEQUENCE [LARGE SCALE GENOMIC DNA]</scope>
    <source>
        <strain evidence="11 12">LSUCC0057</strain>
    </source>
</reference>
<dbReference type="InterPro" id="IPR006224">
    <property type="entry name" value="PsdUridine_synth_RluA-like_CS"/>
</dbReference>
<dbReference type="InterPro" id="IPR006225">
    <property type="entry name" value="PsdUridine_synth_RluC/D"/>
</dbReference>
<dbReference type="Gene3D" id="3.10.290.10">
    <property type="entry name" value="RNA-binding S4 domain"/>
    <property type="match status" value="1"/>
</dbReference>
<dbReference type="Gene3D" id="3.30.2350.10">
    <property type="entry name" value="Pseudouridine synthase"/>
    <property type="match status" value="1"/>
</dbReference>
<comment type="similarity">
    <text evidence="3 9">Belongs to the pseudouridine synthase RluA family.</text>
</comment>
<dbReference type="InterPro" id="IPR036986">
    <property type="entry name" value="S4_RNA-bd_sf"/>
</dbReference>
<dbReference type="CDD" id="cd02869">
    <property type="entry name" value="PseudoU_synth_RluA_like"/>
    <property type="match status" value="1"/>
</dbReference>
<feature type="active site" evidence="7">
    <location>
        <position position="148"/>
    </location>
</feature>
<dbReference type="PANTHER" id="PTHR21600:SF92">
    <property type="entry name" value="RIBOSOMAL LARGE SUBUNIT PSEUDOURIDINE SYNTHASE C"/>
    <property type="match status" value="1"/>
</dbReference>
<dbReference type="EC" id="5.4.99.-" evidence="9"/>
<organism evidence="11 12">
    <name type="scientific">Gammaproteobacteria bacterium LSUCC0057</name>
    <dbReference type="NCBI Taxonomy" id="2559237"/>
    <lineage>
        <taxon>Bacteria</taxon>
        <taxon>Pseudomonadati</taxon>
        <taxon>Pseudomonadota</taxon>
        <taxon>Gammaproteobacteria</taxon>
        <taxon>Cellvibrionales</taxon>
        <taxon>Porticoccaceae</taxon>
        <taxon>SAR92 clade</taxon>
    </lineage>
</organism>
<dbReference type="Pfam" id="PF00849">
    <property type="entry name" value="PseudoU_synth_2"/>
    <property type="match status" value="1"/>
</dbReference>
<comment type="function">
    <text evidence="2">Responsible for synthesis of pseudouridine from uracil at positions 955, 2504 and 2580 in 23S ribosomal RNA.</text>
</comment>
<proteinExistence type="inferred from homology"/>
<dbReference type="NCBIfam" id="NF008249">
    <property type="entry name" value="PRK11025.1"/>
    <property type="match status" value="1"/>
</dbReference>
<evidence type="ECO:0000256" key="2">
    <source>
        <dbReference type="ARBA" id="ARBA00002876"/>
    </source>
</evidence>
<dbReference type="PROSITE" id="PS01129">
    <property type="entry name" value="PSI_RLU"/>
    <property type="match status" value="1"/>
</dbReference>
<dbReference type="InterPro" id="IPR002942">
    <property type="entry name" value="S4_RNA-bd"/>
</dbReference>
<accession>A0A4Y8UJF1</accession>
<dbReference type="OrthoDB" id="9807829at2"/>
<name>A0A4Y8UJF1_9GAMM</name>
<evidence type="ECO:0000256" key="4">
    <source>
        <dbReference type="ARBA" id="ARBA00022552"/>
    </source>
</evidence>
<dbReference type="SUPFAM" id="SSF55120">
    <property type="entry name" value="Pseudouridine synthase"/>
    <property type="match status" value="1"/>
</dbReference>
<dbReference type="AlphaFoldDB" id="A0A4Y8UJF1"/>
<evidence type="ECO:0000256" key="7">
    <source>
        <dbReference type="PIRSR" id="PIRSR606225-1"/>
    </source>
</evidence>
<protein>
    <recommendedName>
        <fullName evidence="9">Pseudouridine synthase</fullName>
        <ecNumber evidence="9">5.4.99.-</ecNumber>
    </recommendedName>
</protein>
<keyword evidence="5 8" id="KW-0694">RNA-binding</keyword>
<dbReference type="GO" id="GO:0003723">
    <property type="term" value="F:RNA binding"/>
    <property type="evidence" value="ECO:0007669"/>
    <property type="project" value="UniProtKB-KW"/>
</dbReference>
<dbReference type="Proteomes" id="UP000298133">
    <property type="component" value="Unassembled WGS sequence"/>
</dbReference>
<evidence type="ECO:0000256" key="9">
    <source>
        <dbReference type="RuleBase" id="RU362028"/>
    </source>
</evidence>
<dbReference type="EMBL" id="SPIA01000001">
    <property type="protein sequence ID" value="TFH68936.1"/>
    <property type="molecule type" value="Genomic_DNA"/>
</dbReference>
<keyword evidence="6 9" id="KW-0413">Isomerase</keyword>
<comment type="catalytic activity">
    <reaction evidence="9">
        <text>a uridine in RNA = a pseudouridine in RNA</text>
        <dbReference type="Rhea" id="RHEA:48348"/>
        <dbReference type="Rhea" id="RHEA-COMP:12068"/>
        <dbReference type="Rhea" id="RHEA-COMP:12069"/>
        <dbReference type="ChEBI" id="CHEBI:65314"/>
        <dbReference type="ChEBI" id="CHEBI:65315"/>
    </reaction>
</comment>
<evidence type="ECO:0000256" key="3">
    <source>
        <dbReference type="ARBA" id="ARBA00010876"/>
    </source>
</evidence>
<dbReference type="GO" id="GO:0000455">
    <property type="term" value="P:enzyme-directed rRNA pseudouridine synthesis"/>
    <property type="evidence" value="ECO:0007669"/>
    <property type="project" value="TreeGrafter"/>
</dbReference>
<evidence type="ECO:0000256" key="6">
    <source>
        <dbReference type="ARBA" id="ARBA00023235"/>
    </source>
</evidence>
<evidence type="ECO:0000256" key="8">
    <source>
        <dbReference type="PROSITE-ProRule" id="PRU00182"/>
    </source>
</evidence>
<feature type="domain" description="RNA-binding S4" evidence="10">
    <location>
        <begin position="25"/>
        <end position="87"/>
    </location>
</feature>
<dbReference type="InterPro" id="IPR050188">
    <property type="entry name" value="RluA_PseudoU_synthase"/>
</dbReference>
<evidence type="ECO:0000256" key="5">
    <source>
        <dbReference type="ARBA" id="ARBA00022884"/>
    </source>
</evidence>
<dbReference type="NCBIfam" id="TIGR00005">
    <property type="entry name" value="rluA_subfam"/>
    <property type="match status" value="1"/>
</dbReference>
<dbReference type="PANTHER" id="PTHR21600">
    <property type="entry name" value="MITOCHONDRIAL RNA PSEUDOURIDINE SYNTHASE"/>
    <property type="match status" value="1"/>
</dbReference>
<dbReference type="Pfam" id="PF01479">
    <property type="entry name" value="S4"/>
    <property type="match status" value="1"/>
</dbReference>
<dbReference type="InterPro" id="IPR006145">
    <property type="entry name" value="PsdUridine_synth_RsuA/RluA"/>
</dbReference>
<evidence type="ECO:0000313" key="11">
    <source>
        <dbReference type="EMBL" id="TFH68936.1"/>
    </source>
</evidence>
<sequence>MTSESQPAPSHGVRYITIDAEDSGQRLDNYLLKILKGVPKSHIYRLLRKGEVRIDKGRVKPETRLVAGSQLRLPPIRVAERPAQPVPGQRLQASLRAATLFEDEALLVINKPEGLAVHGGSGQSGGVIEALRAMRPDDRFLELVHRLDRDTSGCLMLARKRAALKSLHGSMLAQKVEKQYLALLRGRWPKGRNIINAPLQKRTVASGERVVRADSSGKPAVTHYQIEESFAEATLMRVTLETGRTHQIRVHSQLAGHPIAGDSKYGDELFNNQLRELGLGRMFLHACSLRLRHPVSGETVTIEAPLPAPLEKLLVRLRSGESL</sequence>
<keyword evidence="4" id="KW-0698">rRNA processing</keyword>
<dbReference type="CDD" id="cd00165">
    <property type="entry name" value="S4"/>
    <property type="match status" value="1"/>
</dbReference>
<comment type="catalytic activity">
    <reaction evidence="1">
        <text>uridine(955/2504/2580) in 23S rRNA = pseudouridine(955/2504/2580) in 23S rRNA</text>
        <dbReference type="Rhea" id="RHEA:42528"/>
        <dbReference type="Rhea" id="RHEA-COMP:10099"/>
        <dbReference type="Rhea" id="RHEA-COMP:10100"/>
        <dbReference type="ChEBI" id="CHEBI:65314"/>
        <dbReference type="ChEBI" id="CHEBI:65315"/>
        <dbReference type="EC" id="5.4.99.24"/>
    </reaction>
</comment>